<accession>A0A6L2MCY3</accession>
<reference evidence="1" key="1">
    <citation type="journal article" date="2019" name="Sci. Rep.">
        <title>Draft genome of Tanacetum cinerariifolium, the natural source of mosquito coil.</title>
        <authorList>
            <person name="Yamashiro T."/>
            <person name="Shiraishi A."/>
            <person name="Satake H."/>
            <person name="Nakayama K."/>
        </authorList>
    </citation>
    <scope>NUCLEOTIDE SEQUENCE</scope>
</reference>
<protein>
    <submittedName>
        <fullName evidence="1">Uncharacterized protein</fullName>
    </submittedName>
</protein>
<gene>
    <name evidence="1" type="ORF">Tci_043841</name>
</gene>
<dbReference type="EMBL" id="BKCJ010006384">
    <property type="protein sequence ID" value="GEU71863.1"/>
    <property type="molecule type" value="Genomic_DNA"/>
</dbReference>
<sequence length="86" mass="9509">MAYVYALLDQRGTPTHDGSEGYAYLGWNEGIRLSYLCVVYSGTRLRLFAGVMIVGRGRDGIVGKSGRKRREEVLQGLAGKWVGVEQ</sequence>
<organism evidence="1">
    <name type="scientific">Tanacetum cinerariifolium</name>
    <name type="common">Dalmatian daisy</name>
    <name type="synonym">Chrysanthemum cinerariifolium</name>
    <dbReference type="NCBI Taxonomy" id="118510"/>
    <lineage>
        <taxon>Eukaryota</taxon>
        <taxon>Viridiplantae</taxon>
        <taxon>Streptophyta</taxon>
        <taxon>Embryophyta</taxon>
        <taxon>Tracheophyta</taxon>
        <taxon>Spermatophyta</taxon>
        <taxon>Magnoliopsida</taxon>
        <taxon>eudicotyledons</taxon>
        <taxon>Gunneridae</taxon>
        <taxon>Pentapetalae</taxon>
        <taxon>asterids</taxon>
        <taxon>campanulids</taxon>
        <taxon>Asterales</taxon>
        <taxon>Asteraceae</taxon>
        <taxon>Asteroideae</taxon>
        <taxon>Anthemideae</taxon>
        <taxon>Anthemidinae</taxon>
        <taxon>Tanacetum</taxon>
    </lineage>
</organism>
<dbReference type="AlphaFoldDB" id="A0A6L2MCY3"/>
<name>A0A6L2MCY3_TANCI</name>
<proteinExistence type="predicted"/>
<comment type="caution">
    <text evidence="1">The sequence shown here is derived from an EMBL/GenBank/DDBJ whole genome shotgun (WGS) entry which is preliminary data.</text>
</comment>
<evidence type="ECO:0000313" key="1">
    <source>
        <dbReference type="EMBL" id="GEU71863.1"/>
    </source>
</evidence>